<proteinExistence type="predicted"/>
<sequence>MSKLNDYFEKTIGLPIIYHDYETYDWNSAKFGTIVVDPKENNIGIKLRYNVDQRDPKDPFSTYGPSWVALKIRGDETVIVEESSRMLVDKIVYVKYDMVEGKLYYTINGKSKVSDATRQNNFVFELDKGEYIPGNHHIKALINNTIECSPATRTLKELDSKHIILNSTQLEQGCEIDVYYIERYDIKNPVPRIFNQETEPENPESGDFWITSHPSESMKQKLPLNLFVRYDYNSMQLLVLLKTIIGSTIKINKDEVEHVNQVVNRSWSTFRIPIQYNETFDVTVEGTNDWYLDNSVTKHIKTTSKVDIALLKQELVKDTSTIYLQGDSKCNFMIMSAVDLSDIKFTEYEEGKYKATLPRQLKSYFIDIVSRKADKLQTTIKSILIRAKDPVEIPLEITNKEIKLESLSSQYANVTVTATYNKEPHMIINSNYPDGITLVNKAINNDKVNFNYRINLDNGQQYLSFIADDKNGNALSRVVSVRLPKRKTKNIPEEYGFIEKDTISGAIPANKYYTLNGKKYVKMYIIALNNSTLRLENLNEYNTATIKFIGRSTVNSYGYRKYNYLIPCDTIPRNLDGTPKDQTNWYLDTPYVKFSVHIEDPYAVDLNYIVNSPILGSHL</sequence>
<name>A0A8S5V1U6_9CAUD</name>
<dbReference type="EMBL" id="BK016182">
    <property type="protein sequence ID" value="DAG00720.1"/>
    <property type="molecule type" value="Genomic_DNA"/>
</dbReference>
<evidence type="ECO:0000313" key="1">
    <source>
        <dbReference type="EMBL" id="DAG00720.1"/>
    </source>
</evidence>
<organism evidence="1">
    <name type="scientific">Myoviridae sp. ctJ2i1</name>
    <dbReference type="NCBI Taxonomy" id="2825079"/>
    <lineage>
        <taxon>Viruses</taxon>
        <taxon>Duplodnaviria</taxon>
        <taxon>Heunggongvirae</taxon>
        <taxon>Uroviricota</taxon>
        <taxon>Caudoviricetes</taxon>
    </lineage>
</organism>
<accession>A0A8S5V1U6</accession>
<reference evidence="1" key="1">
    <citation type="journal article" date="2021" name="Proc. Natl. Acad. Sci. U.S.A.">
        <title>A Catalog of Tens of Thousands of Viruses from Human Metagenomes Reveals Hidden Associations with Chronic Diseases.</title>
        <authorList>
            <person name="Tisza M.J."/>
            <person name="Buck C.B."/>
        </authorList>
    </citation>
    <scope>NUCLEOTIDE SEQUENCE</scope>
    <source>
        <strain evidence="1">CtJ2i1</strain>
    </source>
</reference>
<protein>
    <submittedName>
        <fullName evidence="1">Uncharacterized protein</fullName>
    </submittedName>
</protein>